<feature type="signal peptide" evidence="3">
    <location>
        <begin position="1"/>
        <end position="23"/>
    </location>
</feature>
<evidence type="ECO:0000313" key="6">
    <source>
        <dbReference type="Proteomes" id="UP000028091"/>
    </source>
</evidence>
<dbReference type="AlphaFoldDB" id="A0A081LAF8"/>
<organism evidence="5 6">
    <name type="scientific">Bacillus zhangzhouensis</name>
    <dbReference type="NCBI Taxonomy" id="1178540"/>
    <lineage>
        <taxon>Bacteria</taxon>
        <taxon>Bacillati</taxon>
        <taxon>Bacillota</taxon>
        <taxon>Bacilli</taxon>
        <taxon>Bacillales</taxon>
        <taxon>Bacillaceae</taxon>
        <taxon>Bacillus</taxon>
    </lineage>
</organism>
<dbReference type="Gene3D" id="3.40.50.1980">
    <property type="entry name" value="Nitrogenase molybdenum iron protein domain"/>
    <property type="match status" value="2"/>
</dbReference>
<dbReference type="NCBIfam" id="NF038402">
    <property type="entry name" value="TroA_like"/>
    <property type="match status" value="1"/>
</dbReference>
<name>A0A081LAF8_9BACI</name>
<evidence type="ECO:0000256" key="1">
    <source>
        <dbReference type="ARBA" id="ARBA00008814"/>
    </source>
</evidence>
<feature type="chain" id="PRO_5005411259" evidence="3">
    <location>
        <begin position="24"/>
        <end position="312"/>
    </location>
</feature>
<comment type="caution">
    <text evidence="5">The sequence shown here is derived from an EMBL/GenBank/DDBJ whole genome shotgun (WGS) entry which is preliminary data.</text>
</comment>
<dbReference type="PANTHER" id="PTHR30535">
    <property type="entry name" value="VITAMIN B12-BINDING PROTEIN"/>
    <property type="match status" value="1"/>
</dbReference>
<evidence type="ECO:0000313" key="5">
    <source>
        <dbReference type="EMBL" id="KEP26234.1"/>
    </source>
</evidence>
<accession>A0A081LAF8</accession>
<gene>
    <name evidence="5" type="ORF">BA70_02955</name>
</gene>
<protein>
    <submittedName>
        <fullName evidence="5">Iron-hydroxamate ABC transporter substrate-binding protein</fullName>
    </submittedName>
</protein>
<keyword evidence="2 3" id="KW-0732">Signal</keyword>
<dbReference type="InterPro" id="IPR054828">
    <property type="entry name" value="Vit_B12_bind_prot"/>
</dbReference>
<dbReference type="RefSeq" id="WP_034321847.1">
    <property type="nucleotide sequence ID" value="NZ_JOTP01000011.1"/>
</dbReference>
<dbReference type="PROSITE" id="PS50983">
    <property type="entry name" value="FE_B12_PBP"/>
    <property type="match status" value="1"/>
</dbReference>
<dbReference type="Proteomes" id="UP000028091">
    <property type="component" value="Unassembled WGS sequence"/>
</dbReference>
<dbReference type="EMBL" id="JOTP01000011">
    <property type="protein sequence ID" value="KEP26234.1"/>
    <property type="molecule type" value="Genomic_DNA"/>
</dbReference>
<feature type="domain" description="Fe/B12 periplasmic-binding" evidence="4">
    <location>
        <begin position="53"/>
        <end position="311"/>
    </location>
</feature>
<reference evidence="5 6" key="1">
    <citation type="submission" date="2012-09" db="EMBL/GenBank/DDBJ databases">
        <title>Genome Sequence of Bacillus sp. DW5-4.</title>
        <authorList>
            <person name="Lai Q."/>
            <person name="Liu Y."/>
            <person name="Shao Z."/>
        </authorList>
    </citation>
    <scope>NUCLEOTIDE SEQUENCE [LARGE SCALE GENOMIC DNA]</scope>
    <source>
        <strain evidence="5 6">DW5-4</strain>
    </source>
</reference>
<dbReference type="Pfam" id="PF01497">
    <property type="entry name" value="Peripla_BP_2"/>
    <property type="match status" value="1"/>
</dbReference>
<dbReference type="eggNOG" id="COG0614">
    <property type="taxonomic scope" value="Bacteria"/>
</dbReference>
<dbReference type="GO" id="GO:0071281">
    <property type="term" value="P:cellular response to iron ion"/>
    <property type="evidence" value="ECO:0007669"/>
    <property type="project" value="TreeGrafter"/>
</dbReference>
<dbReference type="SUPFAM" id="SSF53807">
    <property type="entry name" value="Helical backbone' metal receptor"/>
    <property type="match status" value="1"/>
</dbReference>
<dbReference type="PROSITE" id="PS51257">
    <property type="entry name" value="PROKAR_LIPOPROTEIN"/>
    <property type="match status" value="1"/>
</dbReference>
<dbReference type="OrthoDB" id="9816357at2"/>
<proteinExistence type="inferred from homology"/>
<evidence type="ECO:0000259" key="4">
    <source>
        <dbReference type="PROSITE" id="PS50983"/>
    </source>
</evidence>
<sequence length="312" mass="33712">MKFSHVIVAGIVLMLLLGGCSQAAPVEKGSTQGALKIKDFADRTLSFDESPQRIVSLSTGDMSIIYALGGEVVGRPTTDLPDNLQKAKSVQTIGTTHQYDVELITSLKPDVVLGNEQLNSKDISTIEGIGSQLLLTSANSVKDIQRQISLFGDLLGKQQKAKALNDQIDQRKKQVKPPKKKVKTLVVYGAPGTYMAALPHSLSGDLLHIAGGANIAENEPALEKFPQYAQINAEKVIEADPDLILLMTHSKPEDVKAGFMSEMKQNAAWHDVSAVKNGHVEILPSDLFGTNPGAEVIRAIDELEKRLKRLSS</sequence>
<dbReference type="InterPro" id="IPR050902">
    <property type="entry name" value="ABC_Transporter_SBP"/>
</dbReference>
<comment type="similarity">
    <text evidence="1">Belongs to the bacterial solute-binding protein 8 family.</text>
</comment>
<evidence type="ECO:0000256" key="3">
    <source>
        <dbReference type="SAM" id="SignalP"/>
    </source>
</evidence>
<keyword evidence="6" id="KW-1185">Reference proteome</keyword>
<evidence type="ECO:0000256" key="2">
    <source>
        <dbReference type="ARBA" id="ARBA00022729"/>
    </source>
</evidence>
<dbReference type="PANTHER" id="PTHR30535:SF34">
    <property type="entry name" value="MOLYBDATE-BINDING PROTEIN MOLA"/>
    <property type="match status" value="1"/>
</dbReference>
<dbReference type="InterPro" id="IPR002491">
    <property type="entry name" value="ABC_transptr_periplasmic_BD"/>
</dbReference>